<sequence>MPATCPSPRRKAGAAFRPKASPRVCGRSRGVFRNPDSVNSFGFIFLPFTIQHPASAGRAPENSALRRFSVPRFAPSTSSAQIIGICLYAAMRSAGASLWRLTKPPFLPRMGDSFFREERSKGRTKSTGADFVRGRLFAAHPATPEIGKKMLPASKIPGGYSRPMPRLCRGEFYGQRASENSGNFP</sequence>
<organism evidence="2 3">
    <name type="scientific">Alistipes finegoldii (strain DSM 17242 / JCM 16770 / CCUG 46020 / CIP 107999 / KCTC 15236 / AHN 2437)</name>
    <dbReference type="NCBI Taxonomy" id="679935"/>
    <lineage>
        <taxon>Bacteria</taxon>
        <taxon>Pseudomonadati</taxon>
        <taxon>Bacteroidota</taxon>
        <taxon>Bacteroidia</taxon>
        <taxon>Bacteroidales</taxon>
        <taxon>Rikenellaceae</taxon>
        <taxon>Alistipes</taxon>
    </lineage>
</organism>
<evidence type="ECO:0000313" key="2">
    <source>
        <dbReference type="EMBL" id="AFL77198.1"/>
    </source>
</evidence>
<dbReference type="STRING" id="679935.Alfi_0825"/>
<dbReference type="AlphaFoldDB" id="I3YJN0"/>
<accession>I3YJN0</accession>
<protein>
    <submittedName>
        <fullName evidence="2">Uncharacterized protein</fullName>
    </submittedName>
</protein>
<evidence type="ECO:0000313" key="3">
    <source>
        <dbReference type="Proteomes" id="UP000006052"/>
    </source>
</evidence>
<dbReference type="HOGENOM" id="CLU_1479123_0_0_10"/>
<dbReference type="Proteomes" id="UP000006052">
    <property type="component" value="Chromosome"/>
</dbReference>
<dbReference type="KEGG" id="afd:Alfi_0825"/>
<name>I3YJN0_ALIFI</name>
<evidence type="ECO:0000256" key="1">
    <source>
        <dbReference type="SAM" id="MobiDB-lite"/>
    </source>
</evidence>
<proteinExistence type="predicted"/>
<gene>
    <name evidence="2" type="ordered locus">Alfi_0825</name>
</gene>
<dbReference type="EMBL" id="CP003274">
    <property type="protein sequence ID" value="AFL77198.1"/>
    <property type="molecule type" value="Genomic_DNA"/>
</dbReference>
<reference evidence="3" key="1">
    <citation type="journal article" date="2013" name="Stand. Genomic Sci.">
        <title>Complete genome sequence of the bile-resistant pigment-producing anaerobe Alistipes finegoldii type strain (AHN2437(T)).</title>
        <authorList>
            <person name="Mavromatis K."/>
            <person name="Stackebrandt E."/>
            <person name="Munk C."/>
            <person name="Lapidus A."/>
            <person name="Nolan M."/>
            <person name="Lucas S."/>
            <person name="Hammon N."/>
            <person name="Deshpande S."/>
            <person name="Cheng J.F."/>
            <person name="Tapia R."/>
            <person name="Goodwin L.A."/>
            <person name="Pitluck S."/>
            <person name="Liolios K."/>
            <person name="Pagani I."/>
            <person name="Ivanova N."/>
            <person name="Mikhailova N."/>
            <person name="Huntemann M."/>
            <person name="Pati A."/>
            <person name="Chen A."/>
            <person name="Palaniappan K."/>
            <person name="Land M."/>
            <person name="Hauser L."/>
            <person name="Rohde M."/>
            <person name="Gronow S."/>
            <person name="Goker M."/>
            <person name="Detter J.C."/>
            <person name="Bristow J."/>
            <person name="Eisen J.A."/>
            <person name="Markowitz V."/>
            <person name="Hugenholtz P."/>
            <person name="Kyrpides N.C."/>
            <person name="Klenk H.P."/>
            <person name="Woyke T."/>
        </authorList>
    </citation>
    <scope>NUCLEOTIDE SEQUENCE</scope>
    <source>
        <strain evidence="3">DSM 17242 / JCM 16770 / AHN 2437 / CCUG 46020 / CIP 107999</strain>
    </source>
</reference>
<feature type="region of interest" description="Disordered" evidence="1">
    <location>
        <begin position="1"/>
        <end position="21"/>
    </location>
</feature>